<comment type="caution">
    <text evidence="1">The sequence shown here is derived from an EMBL/GenBank/DDBJ whole genome shotgun (WGS) entry which is preliminary data.</text>
</comment>
<evidence type="ECO:0000313" key="1">
    <source>
        <dbReference type="EMBL" id="OUS40740.1"/>
    </source>
</evidence>
<dbReference type="Pfam" id="PF09938">
    <property type="entry name" value="DUF2170"/>
    <property type="match status" value="1"/>
</dbReference>
<protein>
    <recommendedName>
        <fullName evidence="3">DUF2170 domain-containing protein</fullName>
    </recommendedName>
</protein>
<dbReference type="Proteomes" id="UP000227088">
    <property type="component" value="Unassembled WGS sequence"/>
</dbReference>
<evidence type="ECO:0008006" key="3">
    <source>
        <dbReference type="Google" id="ProtNLM"/>
    </source>
</evidence>
<dbReference type="InterPro" id="IPR019231">
    <property type="entry name" value="DUF2170"/>
</dbReference>
<evidence type="ECO:0000313" key="2">
    <source>
        <dbReference type="Proteomes" id="UP000227088"/>
    </source>
</evidence>
<sequence length="216" mass="24199">MTQKTSAHYQREFRRRLREQGLVKKEVWIRPENGRLLSQVEKTLREPNLAETIKGAELVMSKLNEMPELWTSQSLKVALEQEALFSLNQASIELIDGIDASLFIEMKAFGDLPVFLTVVGEQIIVESVLWPLDAVSDVAGFNDAVLRTHKYFPLSTISLDTMINGDSVYQMFGALSASSLLSNVLFEIDMLANNVIQATQAYAEFLTIHSELGESS</sequence>
<dbReference type="EMBL" id="MABE01000260">
    <property type="protein sequence ID" value="OUS40740.1"/>
    <property type="molecule type" value="Genomic_DNA"/>
</dbReference>
<proteinExistence type="predicted"/>
<accession>A0A1Y5HUI6</accession>
<gene>
    <name evidence="1" type="ORF">A9R00_04495</name>
</gene>
<name>A0A1Y5HUI6_OLEAN</name>
<organism evidence="1 2">
    <name type="scientific">Oleispira antarctica</name>
    <dbReference type="NCBI Taxonomy" id="188908"/>
    <lineage>
        <taxon>Bacteria</taxon>
        <taxon>Pseudomonadati</taxon>
        <taxon>Pseudomonadota</taxon>
        <taxon>Gammaproteobacteria</taxon>
        <taxon>Oceanospirillales</taxon>
        <taxon>Oceanospirillaceae</taxon>
        <taxon>Oleispira</taxon>
    </lineage>
</organism>
<dbReference type="AlphaFoldDB" id="A0A1Y5HUI6"/>
<reference evidence="2" key="1">
    <citation type="journal article" date="2017" name="Proc. Natl. Acad. Sci. U.S.A.">
        <title>Simulation of Deepwater Horizon oil plume reveals substrate specialization within a complex community of hydrocarbon degraders.</title>
        <authorList>
            <person name="Hu P."/>
            <person name="Dubinsky E.A."/>
            <person name="Probst A.J."/>
            <person name="Wang J."/>
            <person name="Sieber C.M.K."/>
            <person name="Tom L.M."/>
            <person name="Gardinali P."/>
            <person name="Banfield J.F."/>
            <person name="Atlas R.M."/>
            <person name="Andersen G.L."/>
        </authorList>
    </citation>
    <scope>NUCLEOTIDE SEQUENCE [LARGE SCALE GENOMIC DNA]</scope>
</reference>